<accession>A0A9Q4XLK5</accession>
<dbReference type="RefSeq" id="WP_161590727.1">
    <property type="nucleotide sequence ID" value="NZ_RPBY01000003.1"/>
</dbReference>
<dbReference type="InterPro" id="IPR017483">
    <property type="entry name" value="CHP03034"/>
</dbReference>
<proteinExistence type="predicted"/>
<protein>
    <submittedName>
        <fullName evidence="1">DUF3289 family protein</fullName>
    </submittedName>
</protein>
<comment type="caution">
    <text evidence="1">The sequence shown here is derived from an EMBL/GenBank/DDBJ whole genome shotgun (WGS) entry which is preliminary data.</text>
</comment>
<dbReference type="AlphaFoldDB" id="A0A9Q4XLK5"/>
<reference evidence="1" key="1">
    <citation type="submission" date="2018-11" db="EMBL/GenBank/DDBJ databases">
        <title>Genomics analysis of Putative Virulence Factors on Adhesion and Cytotoxicity for Cronobacter spp.</title>
        <authorList>
            <person name="Cui J."/>
        </authorList>
    </citation>
    <scope>NUCLEOTIDE SEQUENCE</scope>
    <source>
        <strain evidence="1">SD69</strain>
    </source>
</reference>
<name>A0A9Q4XLK5_9ENTR</name>
<sequence length="267" mass="31346">MDALIRPLTIFTTKKAFNDRSADDMQCGDFDEQTLKKRFKLYQVSPFIDYCTYRSPYDHPALRRLPPYTKERVVEMLFADLKTQSRAFSFMGTYKGLIVKLIDHMHYKDGKDYYDLKMNQAYKETILNDKSDDSMLNVIKEVLDSFDYKKSELTPQVFSEYIRRARLPKFVGWQSCINGLGVSVHDINSTEVSVESLFFDSGKYTAVIRFKAQDHFGLDVDDINKPQFSAFTFFRIWFVLQRFNRFAFKPFFTNFEAKVTLTGKCNV</sequence>
<evidence type="ECO:0000313" key="1">
    <source>
        <dbReference type="EMBL" id="NCH87400.1"/>
    </source>
</evidence>
<dbReference type="Pfam" id="PF11692">
    <property type="entry name" value="DUF3289"/>
    <property type="match status" value="1"/>
</dbReference>
<dbReference type="Proteomes" id="UP000778262">
    <property type="component" value="Unassembled WGS sequence"/>
</dbReference>
<gene>
    <name evidence="1" type="ORF">EHJ13_08110</name>
</gene>
<evidence type="ECO:0000313" key="2">
    <source>
        <dbReference type="Proteomes" id="UP000778262"/>
    </source>
</evidence>
<dbReference type="EMBL" id="RPBY01000003">
    <property type="protein sequence ID" value="NCH87400.1"/>
    <property type="molecule type" value="Genomic_DNA"/>
</dbReference>
<organism evidence="1 2">
    <name type="scientific">Cronobacter dublinensis</name>
    <dbReference type="NCBI Taxonomy" id="413497"/>
    <lineage>
        <taxon>Bacteria</taxon>
        <taxon>Pseudomonadati</taxon>
        <taxon>Pseudomonadota</taxon>
        <taxon>Gammaproteobacteria</taxon>
        <taxon>Enterobacterales</taxon>
        <taxon>Enterobacteriaceae</taxon>
        <taxon>Cronobacter</taxon>
    </lineage>
</organism>
<dbReference type="NCBIfam" id="TIGR03034">
    <property type="entry name" value="YPO3983 family protein"/>
    <property type="match status" value="1"/>
</dbReference>